<dbReference type="InterPro" id="IPR050331">
    <property type="entry name" value="Zinc_finger"/>
</dbReference>
<dbReference type="OrthoDB" id="6077919at2759"/>
<dbReference type="PANTHER" id="PTHR16515">
    <property type="entry name" value="PR DOMAIN ZINC FINGER PROTEIN"/>
    <property type="match status" value="1"/>
</dbReference>
<keyword evidence="4 8" id="KW-0863">Zinc-finger</keyword>
<evidence type="ECO:0000256" key="5">
    <source>
        <dbReference type="ARBA" id="ARBA00022833"/>
    </source>
</evidence>
<sequence length="174" mass="19148">MEDPDEAAEQSDEASDTKPFMGWDPTEAAEQFAETDTKPIIKEEDPTDGAGQPLEDGDDKEAGGKWTRSQRRAAASVRCYTEGARLLIAASLAARTSTSSVERGGGASQNQKPAMRAHEKRFECNICKKCFFSKATLVEHNSTQPCTKPLRCEICKQSFSLKQSLLKHIKTHIV</sequence>
<dbReference type="SUPFAM" id="SSF57667">
    <property type="entry name" value="beta-beta-alpha zinc fingers"/>
    <property type="match status" value="1"/>
</dbReference>
<dbReference type="KEGG" id="foc:113202232"/>
<organism evidence="11 12">
    <name type="scientific">Frankliniella occidentalis</name>
    <name type="common">Western flower thrips</name>
    <name type="synonym">Euthrips occidentalis</name>
    <dbReference type="NCBI Taxonomy" id="133901"/>
    <lineage>
        <taxon>Eukaryota</taxon>
        <taxon>Metazoa</taxon>
        <taxon>Ecdysozoa</taxon>
        <taxon>Arthropoda</taxon>
        <taxon>Hexapoda</taxon>
        <taxon>Insecta</taxon>
        <taxon>Pterygota</taxon>
        <taxon>Neoptera</taxon>
        <taxon>Paraneoptera</taxon>
        <taxon>Thysanoptera</taxon>
        <taxon>Terebrantia</taxon>
        <taxon>Thripoidea</taxon>
        <taxon>Thripidae</taxon>
        <taxon>Frankliniella</taxon>
    </lineage>
</organism>
<evidence type="ECO:0000256" key="7">
    <source>
        <dbReference type="ARBA" id="ARBA00023242"/>
    </source>
</evidence>
<proteinExistence type="predicted"/>
<dbReference type="AlphaFoldDB" id="A0A6J1RT04"/>
<dbReference type="GO" id="GO:0003677">
    <property type="term" value="F:DNA binding"/>
    <property type="evidence" value="ECO:0007669"/>
    <property type="project" value="UniProtKB-KW"/>
</dbReference>
<dbReference type="InterPro" id="IPR013087">
    <property type="entry name" value="Znf_C2H2_type"/>
</dbReference>
<evidence type="ECO:0000256" key="9">
    <source>
        <dbReference type="SAM" id="MobiDB-lite"/>
    </source>
</evidence>
<evidence type="ECO:0000313" key="11">
    <source>
        <dbReference type="Proteomes" id="UP000504606"/>
    </source>
</evidence>
<dbReference type="PROSITE" id="PS50157">
    <property type="entry name" value="ZINC_FINGER_C2H2_2"/>
    <property type="match status" value="2"/>
</dbReference>
<evidence type="ECO:0000256" key="6">
    <source>
        <dbReference type="ARBA" id="ARBA00023125"/>
    </source>
</evidence>
<dbReference type="GO" id="GO:0010468">
    <property type="term" value="P:regulation of gene expression"/>
    <property type="evidence" value="ECO:0007669"/>
    <property type="project" value="TreeGrafter"/>
</dbReference>
<reference evidence="12" key="1">
    <citation type="submission" date="2025-08" db="UniProtKB">
        <authorList>
            <consortium name="RefSeq"/>
        </authorList>
    </citation>
    <scope>IDENTIFICATION</scope>
    <source>
        <tissue evidence="12">Whole organism</tissue>
    </source>
</reference>
<feature type="compositionally biased region" description="Acidic residues" evidence="9">
    <location>
        <begin position="1"/>
        <end position="14"/>
    </location>
</feature>
<dbReference type="PANTHER" id="PTHR16515:SF49">
    <property type="entry name" value="GASTRULA ZINC FINGER PROTEIN XLCGF49.1-LIKE-RELATED"/>
    <property type="match status" value="1"/>
</dbReference>
<evidence type="ECO:0000259" key="10">
    <source>
        <dbReference type="PROSITE" id="PS50157"/>
    </source>
</evidence>
<dbReference type="SMART" id="SM00355">
    <property type="entry name" value="ZnF_C2H2"/>
    <property type="match status" value="2"/>
</dbReference>
<accession>A0A6J1RT04</accession>
<keyword evidence="2" id="KW-0479">Metal-binding</keyword>
<keyword evidence="3" id="KW-0677">Repeat</keyword>
<dbReference type="GeneID" id="113202232"/>
<protein>
    <submittedName>
        <fullName evidence="12">Zinc finger and SCAN domain-containing protein 5C-like</fullName>
    </submittedName>
</protein>
<evidence type="ECO:0000256" key="1">
    <source>
        <dbReference type="ARBA" id="ARBA00004123"/>
    </source>
</evidence>
<dbReference type="RefSeq" id="XP_026272144.2">
    <property type="nucleotide sequence ID" value="XM_026416359.2"/>
</dbReference>
<dbReference type="InterPro" id="IPR036236">
    <property type="entry name" value="Znf_C2H2_sf"/>
</dbReference>
<keyword evidence="7" id="KW-0539">Nucleus</keyword>
<gene>
    <name evidence="12" type="primary">LOC113202232</name>
</gene>
<dbReference type="Proteomes" id="UP000504606">
    <property type="component" value="Unplaced"/>
</dbReference>
<comment type="subcellular location">
    <subcellularLocation>
        <location evidence="1">Nucleus</location>
    </subcellularLocation>
</comment>
<dbReference type="Gene3D" id="3.30.160.60">
    <property type="entry name" value="Classic Zinc Finger"/>
    <property type="match status" value="1"/>
</dbReference>
<evidence type="ECO:0000256" key="3">
    <source>
        <dbReference type="ARBA" id="ARBA00022737"/>
    </source>
</evidence>
<feature type="region of interest" description="Disordered" evidence="9">
    <location>
        <begin position="1"/>
        <end position="73"/>
    </location>
</feature>
<evidence type="ECO:0000256" key="4">
    <source>
        <dbReference type="ARBA" id="ARBA00022771"/>
    </source>
</evidence>
<evidence type="ECO:0000256" key="8">
    <source>
        <dbReference type="PROSITE-ProRule" id="PRU00042"/>
    </source>
</evidence>
<evidence type="ECO:0000313" key="12">
    <source>
        <dbReference type="RefSeq" id="XP_026272144.2"/>
    </source>
</evidence>
<feature type="compositionally biased region" description="Basic and acidic residues" evidence="9">
    <location>
        <begin position="35"/>
        <end position="44"/>
    </location>
</feature>
<feature type="domain" description="C2H2-type" evidence="10">
    <location>
        <begin position="150"/>
        <end position="174"/>
    </location>
</feature>
<evidence type="ECO:0000256" key="2">
    <source>
        <dbReference type="ARBA" id="ARBA00022723"/>
    </source>
</evidence>
<dbReference type="GO" id="GO:0005634">
    <property type="term" value="C:nucleus"/>
    <property type="evidence" value="ECO:0007669"/>
    <property type="project" value="UniProtKB-SubCell"/>
</dbReference>
<feature type="domain" description="C2H2-type" evidence="10">
    <location>
        <begin position="122"/>
        <end position="149"/>
    </location>
</feature>
<dbReference type="Pfam" id="PF13894">
    <property type="entry name" value="zf-C2H2_4"/>
    <property type="match status" value="1"/>
</dbReference>
<keyword evidence="5" id="KW-0862">Zinc</keyword>
<dbReference type="PROSITE" id="PS00028">
    <property type="entry name" value="ZINC_FINGER_C2H2_1"/>
    <property type="match status" value="1"/>
</dbReference>
<name>A0A6J1RT04_FRAOC</name>
<dbReference type="GO" id="GO:0008270">
    <property type="term" value="F:zinc ion binding"/>
    <property type="evidence" value="ECO:0007669"/>
    <property type="project" value="UniProtKB-KW"/>
</dbReference>
<keyword evidence="11" id="KW-1185">Reference proteome</keyword>
<keyword evidence="6" id="KW-0238">DNA-binding</keyword>
<dbReference type="Pfam" id="PF00096">
    <property type="entry name" value="zf-C2H2"/>
    <property type="match status" value="1"/>
</dbReference>